<dbReference type="InterPro" id="IPR006900">
    <property type="entry name" value="Sec23/24_helical_dom"/>
</dbReference>
<dbReference type="Pfam" id="PF04811">
    <property type="entry name" value="Sec23_trunk"/>
    <property type="match status" value="1"/>
</dbReference>
<protein>
    <recommendedName>
        <fullName evidence="5">Sec23/Sec24 trunk domain-containing protein</fullName>
    </recommendedName>
</protein>
<evidence type="ECO:0000259" key="1">
    <source>
        <dbReference type="Pfam" id="PF04811"/>
    </source>
</evidence>
<organism evidence="3 4">
    <name type="scientific">Rhododendron williamsianum</name>
    <dbReference type="NCBI Taxonomy" id="262921"/>
    <lineage>
        <taxon>Eukaryota</taxon>
        <taxon>Viridiplantae</taxon>
        <taxon>Streptophyta</taxon>
        <taxon>Embryophyta</taxon>
        <taxon>Tracheophyta</taxon>
        <taxon>Spermatophyta</taxon>
        <taxon>Magnoliopsida</taxon>
        <taxon>eudicotyledons</taxon>
        <taxon>Gunneridae</taxon>
        <taxon>Pentapetalae</taxon>
        <taxon>asterids</taxon>
        <taxon>Ericales</taxon>
        <taxon>Ericaceae</taxon>
        <taxon>Ericoideae</taxon>
        <taxon>Rhodoreae</taxon>
        <taxon>Rhododendron</taxon>
    </lineage>
</organism>
<dbReference type="OrthoDB" id="49016at2759"/>
<dbReference type="Pfam" id="PF04815">
    <property type="entry name" value="Sec23_helical"/>
    <property type="match status" value="1"/>
</dbReference>
<dbReference type="SUPFAM" id="SSF53300">
    <property type="entry name" value="vWA-like"/>
    <property type="match status" value="1"/>
</dbReference>
<keyword evidence="4" id="KW-1185">Reference proteome</keyword>
<dbReference type="EMBL" id="QEFC01001001">
    <property type="protein sequence ID" value="KAE9460665.1"/>
    <property type="molecule type" value="Genomic_DNA"/>
</dbReference>
<dbReference type="GO" id="GO:0000149">
    <property type="term" value="F:SNARE binding"/>
    <property type="evidence" value="ECO:0007669"/>
    <property type="project" value="TreeGrafter"/>
</dbReference>
<evidence type="ECO:0000313" key="4">
    <source>
        <dbReference type="Proteomes" id="UP000428333"/>
    </source>
</evidence>
<reference evidence="3 4" key="1">
    <citation type="journal article" date="2019" name="Genome Biol. Evol.">
        <title>The Rhododendron genome and chromosomal organization provide insight into shared whole-genome duplications across the heath family (Ericaceae).</title>
        <authorList>
            <person name="Soza V.L."/>
            <person name="Lindsley D."/>
            <person name="Waalkes A."/>
            <person name="Ramage E."/>
            <person name="Patwardhan R.P."/>
            <person name="Burton J.N."/>
            <person name="Adey A."/>
            <person name="Kumar A."/>
            <person name="Qiu R."/>
            <person name="Shendure J."/>
            <person name="Hall B."/>
        </authorList>
    </citation>
    <scope>NUCLEOTIDE SEQUENCE [LARGE SCALE GENOMIC DNA]</scope>
    <source>
        <strain evidence="3">RSF 1966-606</strain>
    </source>
</reference>
<accession>A0A6A4LRW5</accession>
<proteinExistence type="predicted"/>
<dbReference type="InterPro" id="IPR050550">
    <property type="entry name" value="SEC23_SEC24_subfamily"/>
</dbReference>
<name>A0A6A4LRW5_9ERIC</name>
<feature type="domain" description="Sec23/Sec24 helical" evidence="2">
    <location>
        <begin position="222"/>
        <end position="325"/>
    </location>
</feature>
<dbReference type="InterPro" id="IPR036465">
    <property type="entry name" value="vWFA_dom_sf"/>
</dbReference>
<dbReference type="GO" id="GO:0030127">
    <property type="term" value="C:COPII vesicle coat"/>
    <property type="evidence" value="ECO:0007669"/>
    <property type="project" value="InterPro"/>
</dbReference>
<dbReference type="Gene3D" id="1.20.120.730">
    <property type="entry name" value="Sec23/Sec24 helical domain"/>
    <property type="match status" value="1"/>
</dbReference>
<dbReference type="Proteomes" id="UP000428333">
    <property type="component" value="Linkage Group LG04"/>
</dbReference>
<dbReference type="InterPro" id="IPR006896">
    <property type="entry name" value="Sec23/24_trunk_dom"/>
</dbReference>
<dbReference type="GO" id="GO:0090110">
    <property type="term" value="P:COPII-coated vesicle cargo loading"/>
    <property type="evidence" value="ECO:0007669"/>
    <property type="project" value="TreeGrafter"/>
</dbReference>
<dbReference type="Gene3D" id="3.40.20.10">
    <property type="entry name" value="Severin"/>
    <property type="match status" value="1"/>
</dbReference>
<comment type="caution">
    <text evidence="3">The sequence shown here is derived from an EMBL/GenBank/DDBJ whole genome shotgun (WGS) entry which is preliminary data.</text>
</comment>
<dbReference type="InterPro" id="IPR029006">
    <property type="entry name" value="ADF-H/Gelsolin-like_dom_sf"/>
</dbReference>
<dbReference type="GO" id="GO:0008270">
    <property type="term" value="F:zinc ion binding"/>
    <property type="evidence" value="ECO:0007669"/>
    <property type="project" value="TreeGrafter"/>
</dbReference>
<dbReference type="GO" id="GO:0070971">
    <property type="term" value="C:endoplasmic reticulum exit site"/>
    <property type="evidence" value="ECO:0007669"/>
    <property type="project" value="TreeGrafter"/>
</dbReference>
<dbReference type="AlphaFoldDB" id="A0A6A4LRW5"/>
<gene>
    <name evidence="3" type="ORF">C3L33_07458</name>
</gene>
<dbReference type="GO" id="GO:0006886">
    <property type="term" value="P:intracellular protein transport"/>
    <property type="evidence" value="ECO:0007669"/>
    <property type="project" value="InterPro"/>
</dbReference>
<evidence type="ECO:0000313" key="3">
    <source>
        <dbReference type="EMBL" id="KAE9460665.1"/>
    </source>
</evidence>
<feature type="non-terminal residue" evidence="3">
    <location>
        <position position="1"/>
    </location>
</feature>
<dbReference type="Gene3D" id="3.40.50.410">
    <property type="entry name" value="von Willebrand factor, type A domain"/>
    <property type="match status" value="1"/>
</dbReference>
<dbReference type="PANTHER" id="PTHR13803">
    <property type="entry name" value="SEC24-RELATED PROTEIN"/>
    <property type="match status" value="1"/>
</dbReference>
<dbReference type="SUPFAM" id="SSF81811">
    <property type="entry name" value="Helical domain of Sec23/24"/>
    <property type="match status" value="1"/>
</dbReference>
<feature type="domain" description="Sec23/Sec24 trunk" evidence="1">
    <location>
        <begin position="1"/>
        <end position="143"/>
    </location>
</feature>
<dbReference type="InterPro" id="IPR036175">
    <property type="entry name" value="Sec23/24_helical_dom_sf"/>
</dbReference>
<evidence type="ECO:0008006" key="5">
    <source>
        <dbReference type="Google" id="ProtNLM"/>
    </source>
</evidence>
<dbReference type="PANTHER" id="PTHR13803:SF39">
    <property type="entry name" value="SECRETORY 24AB, ISOFORM A"/>
    <property type="match status" value="1"/>
</dbReference>
<evidence type="ECO:0000259" key="2">
    <source>
        <dbReference type="Pfam" id="PF04815"/>
    </source>
</evidence>
<sequence>MMVVSDLDDLFVPLPDDLLVNLSESRIVVDAFLDSLASMFQDNVNVESAFGPALKAAYMVMGQLGGKLLIFQNTLPSLGVGRLRLRGDDLRVYGTDKEHAIRIAEDPFYKQMAADCTKYQIAVNIYAFSDKYTDIASLGVRFTSYHGNFMLRSTDLLALPAVDCDKAFAIQMTLEETLLTMQTVYFQVALLFTSSSGERRIRVHTAAVPVVADLGEMYRHADTGAIVSLLCRLAIEKTLSYKLEEARNSVQQRIVKALKEYRNLYAVQHRLVGRMIYPESLKFLPLYGLALCKSIPLRGGYADAQLDERCAAGHTMMTLPVRNLLQLLYPNLVRIDEVLVKAKSTADEFKMLSPDIVMNLLGQDFAADLSKVILCERDSEMSRKLMAILEKIREADPSYYQLCHLVRQGEQPREGFFLLANLVEDQAGGTTDLPIIAPQCIFANPAAATFNNSGAIQGRVPRTPPETRVLRFILDSPKSPTCKDINAVMKEAI</sequence>
<dbReference type="GO" id="GO:0005789">
    <property type="term" value="C:endoplasmic reticulum membrane"/>
    <property type="evidence" value="ECO:0007669"/>
    <property type="project" value="UniProtKB-SubCell"/>
</dbReference>
<dbReference type="SUPFAM" id="SSF81995">
    <property type="entry name" value="beta-sandwich domain of Sec23/24"/>
    <property type="match status" value="1"/>
</dbReference>